<dbReference type="EMBL" id="BGPR01001772">
    <property type="protein sequence ID" value="GBM61542.1"/>
    <property type="molecule type" value="Genomic_DNA"/>
</dbReference>
<name>A0A4Y2H5H0_ARAVE</name>
<sequence length="116" mass="12662">MYAYPFECLARSLAIANFKGRCCLQNWDGKSFGIIGMSGIKTLSPFSIPIMTVACTTFGPKCVICNRVPLQSLGTSRLCINSTATRLLISACRKVPLTIPRSCKTLQDMMLLAIAH</sequence>
<comment type="caution">
    <text evidence="1">The sequence shown here is derived from an EMBL/GenBank/DDBJ whole genome shotgun (WGS) entry which is preliminary data.</text>
</comment>
<dbReference type="AlphaFoldDB" id="A0A4Y2H5H0"/>
<organism evidence="1 2">
    <name type="scientific">Araneus ventricosus</name>
    <name type="common">Orbweaver spider</name>
    <name type="synonym">Epeira ventricosa</name>
    <dbReference type="NCBI Taxonomy" id="182803"/>
    <lineage>
        <taxon>Eukaryota</taxon>
        <taxon>Metazoa</taxon>
        <taxon>Ecdysozoa</taxon>
        <taxon>Arthropoda</taxon>
        <taxon>Chelicerata</taxon>
        <taxon>Arachnida</taxon>
        <taxon>Araneae</taxon>
        <taxon>Araneomorphae</taxon>
        <taxon>Entelegynae</taxon>
        <taxon>Araneoidea</taxon>
        <taxon>Araneidae</taxon>
        <taxon>Araneus</taxon>
    </lineage>
</organism>
<evidence type="ECO:0000313" key="1">
    <source>
        <dbReference type="EMBL" id="GBM61542.1"/>
    </source>
</evidence>
<protein>
    <submittedName>
        <fullName evidence="1">Uncharacterized protein</fullName>
    </submittedName>
</protein>
<gene>
    <name evidence="1" type="ORF">AVEN_129187_1</name>
</gene>
<proteinExistence type="predicted"/>
<dbReference type="OrthoDB" id="8300378at2759"/>
<keyword evidence="2" id="KW-1185">Reference proteome</keyword>
<accession>A0A4Y2H5H0</accession>
<evidence type="ECO:0000313" key="2">
    <source>
        <dbReference type="Proteomes" id="UP000499080"/>
    </source>
</evidence>
<reference evidence="1 2" key="1">
    <citation type="journal article" date="2019" name="Sci. Rep.">
        <title>Orb-weaving spider Araneus ventricosus genome elucidates the spidroin gene catalogue.</title>
        <authorList>
            <person name="Kono N."/>
            <person name="Nakamura H."/>
            <person name="Ohtoshi R."/>
            <person name="Moran D.A.P."/>
            <person name="Shinohara A."/>
            <person name="Yoshida Y."/>
            <person name="Fujiwara M."/>
            <person name="Mori M."/>
            <person name="Tomita M."/>
            <person name="Arakawa K."/>
        </authorList>
    </citation>
    <scope>NUCLEOTIDE SEQUENCE [LARGE SCALE GENOMIC DNA]</scope>
</reference>
<dbReference type="Proteomes" id="UP000499080">
    <property type="component" value="Unassembled WGS sequence"/>
</dbReference>